<dbReference type="PANTHER" id="PTHR11649">
    <property type="entry name" value="MSS1/TRME-RELATED GTP-BINDING PROTEIN"/>
    <property type="match status" value="1"/>
</dbReference>
<dbReference type="FunFam" id="3.40.50.300:FF:000098">
    <property type="entry name" value="Probable GTP-binding protein EngB"/>
    <property type="match status" value="1"/>
</dbReference>
<evidence type="ECO:0000256" key="9">
    <source>
        <dbReference type="ARBA" id="ARBA00023306"/>
    </source>
</evidence>
<evidence type="ECO:0000256" key="1">
    <source>
        <dbReference type="ARBA" id="ARBA00001946"/>
    </source>
</evidence>
<dbReference type="Pfam" id="PF01926">
    <property type="entry name" value="MMR_HSR1"/>
    <property type="match status" value="1"/>
</dbReference>
<reference evidence="11" key="1">
    <citation type="submission" date="2016-10" db="EMBL/GenBank/DDBJ databases">
        <title>Sequence of Gallionella enrichment culture.</title>
        <authorList>
            <person name="Poehlein A."/>
            <person name="Muehling M."/>
            <person name="Daniel R."/>
        </authorList>
    </citation>
    <scope>NUCLEOTIDE SEQUENCE</scope>
</reference>
<keyword evidence="4" id="KW-0479">Metal-binding</keyword>
<dbReference type="PANTHER" id="PTHR11649:SF13">
    <property type="entry name" value="ENGB-TYPE G DOMAIN-CONTAINING PROTEIN"/>
    <property type="match status" value="1"/>
</dbReference>
<dbReference type="InterPro" id="IPR006073">
    <property type="entry name" value="GTP-bd"/>
</dbReference>
<proteinExistence type="inferred from homology"/>
<dbReference type="HAMAP" id="MF_00321">
    <property type="entry name" value="GTPase_EngB"/>
    <property type="match status" value="1"/>
</dbReference>
<evidence type="ECO:0000256" key="3">
    <source>
        <dbReference type="ARBA" id="ARBA00022618"/>
    </source>
</evidence>
<dbReference type="GO" id="GO:0005525">
    <property type="term" value="F:GTP binding"/>
    <property type="evidence" value="ECO:0007669"/>
    <property type="project" value="UniProtKB-KW"/>
</dbReference>
<dbReference type="InterPro" id="IPR030393">
    <property type="entry name" value="G_ENGB_dom"/>
</dbReference>
<dbReference type="GO" id="GO:0000917">
    <property type="term" value="P:division septum assembly"/>
    <property type="evidence" value="ECO:0007669"/>
    <property type="project" value="UniProtKB-KW"/>
</dbReference>
<dbReference type="Gene3D" id="3.40.50.300">
    <property type="entry name" value="P-loop containing nucleotide triphosphate hydrolases"/>
    <property type="match status" value="1"/>
</dbReference>
<evidence type="ECO:0000256" key="4">
    <source>
        <dbReference type="ARBA" id="ARBA00022723"/>
    </source>
</evidence>
<dbReference type="AlphaFoldDB" id="A0A1J5R0R0"/>
<gene>
    <name evidence="11" type="primary">engB_9</name>
    <name evidence="11" type="ORF">GALL_286270</name>
</gene>
<dbReference type="CDD" id="cd01876">
    <property type="entry name" value="YihA_EngB"/>
    <property type="match status" value="1"/>
</dbReference>
<comment type="caution">
    <text evidence="11">The sequence shown here is derived from an EMBL/GenBank/DDBJ whole genome shotgun (WGS) entry which is preliminary data.</text>
</comment>
<evidence type="ECO:0000256" key="6">
    <source>
        <dbReference type="ARBA" id="ARBA00022842"/>
    </source>
</evidence>
<dbReference type="GO" id="GO:0046872">
    <property type="term" value="F:metal ion binding"/>
    <property type="evidence" value="ECO:0007669"/>
    <property type="project" value="UniProtKB-KW"/>
</dbReference>
<dbReference type="InterPro" id="IPR019987">
    <property type="entry name" value="GTP-bd_ribosome_bio_YsxC"/>
</dbReference>
<keyword evidence="8" id="KW-0717">Septation</keyword>
<evidence type="ECO:0000259" key="10">
    <source>
        <dbReference type="PROSITE" id="PS51706"/>
    </source>
</evidence>
<evidence type="ECO:0000313" key="11">
    <source>
        <dbReference type="EMBL" id="OIQ89496.1"/>
    </source>
</evidence>
<feature type="domain" description="EngB-type G" evidence="10">
    <location>
        <begin position="36"/>
        <end position="220"/>
    </location>
</feature>
<accession>A0A1J5R0R0</accession>
<keyword evidence="9" id="KW-0131">Cell cycle</keyword>
<keyword evidence="5" id="KW-0547">Nucleotide-binding</keyword>
<evidence type="ECO:0000256" key="2">
    <source>
        <dbReference type="ARBA" id="ARBA00009638"/>
    </source>
</evidence>
<protein>
    <submittedName>
        <fullName evidence="11">Putative GTP-binding protein EngB</fullName>
    </submittedName>
</protein>
<comment type="cofactor">
    <cofactor evidence="1">
        <name>Mg(2+)</name>
        <dbReference type="ChEBI" id="CHEBI:18420"/>
    </cofactor>
</comment>
<evidence type="ECO:0000256" key="8">
    <source>
        <dbReference type="ARBA" id="ARBA00023210"/>
    </source>
</evidence>
<name>A0A1J5R0R0_9ZZZZ</name>
<sequence>MTHTGNYSKQADTSVLLQSARFCTTAATFAQLPSDALPEVAFVGRSNAGKSSAINVLCGQRRLAFASKTPGRTQHINLFDVGLGGVALGRLADLPGYGFAAVPMETKQRWQRFIAQYLTQREQLAGLVLIADSRLGLTELDWTLLGYAAPAARPVHVLLTKADKLTQAQRAASARKVRDALQQRAAALRLLAPVSVQLFSSTQRLGLVEASRTIEEWLLPPAADAPADEA</sequence>
<dbReference type="PROSITE" id="PS51706">
    <property type="entry name" value="G_ENGB"/>
    <property type="match status" value="1"/>
</dbReference>
<dbReference type="SUPFAM" id="SSF52540">
    <property type="entry name" value="P-loop containing nucleoside triphosphate hydrolases"/>
    <property type="match status" value="1"/>
</dbReference>
<dbReference type="GO" id="GO:0005829">
    <property type="term" value="C:cytosol"/>
    <property type="evidence" value="ECO:0007669"/>
    <property type="project" value="TreeGrafter"/>
</dbReference>
<dbReference type="EMBL" id="MLJW01000328">
    <property type="protein sequence ID" value="OIQ89496.1"/>
    <property type="molecule type" value="Genomic_DNA"/>
</dbReference>
<keyword evidence="3" id="KW-0132">Cell division</keyword>
<evidence type="ECO:0000256" key="5">
    <source>
        <dbReference type="ARBA" id="ARBA00022741"/>
    </source>
</evidence>
<dbReference type="NCBIfam" id="TIGR03598">
    <property type="entry name" value="GTPase_YsxC"/>
    <property type="match status" value="1"/>
</dbReference>
<dbReference type="InterPro" id="IPR027417">
    <property type="entry name" value="P-loop_NTPase"/>
</dbReference>
<evidence type="ECO:0000256" key="7">
    <source>
        <dbReference type="ARBA" id="ARBA00023134"/>
    </source>
</evidence>
<comment type="similarity">
    <text evidence="2">Belongs to the TRAFAC class TrmE-Era-EngA-EngB-Septin-like GTPase superfamily. EngB GTPase family.</text>
</comment>
<keyword evidence="7" id="KW-0342">GTP-binding</keyword>
<keyword evidence="6" id="KW-0460">Magnesium</keyword>
<organism evidence="11">
    <name type="scientific">mine drainage metagenome</name>
    <dbReference type="NCBI Taxonomy" id="410659"/>
    <lineage>
        <taxon>unclassified sequences</taxon>
        <taxon>metagenomes</taxon>
        <taxon>ecological metagenomes</taxon>
    </lineage>
</organism>